<keyword evidence="1" id="KW-1133">Transmembrane helix</keyword>
<dbReference type="eggNOG" id="COG0385">
    <property type="taxonomic scope" value="Bacteria"/>
</dbReference>
<evidence type="ECO:0000313" key="2">
    <source>
        <dbReference type="EMBL" id="EDX74610.1"/>
    </source>
</evidence>
<protein>
    <submittedName>
        <fullName evidence="2">Uncharacterized protein</fullName>
    </submittedName>
</protein>
<name>B4VU59_9CYAN</name>
<evidence type="ECO:0000313" key="3">
    <source>
        <dbReference type="Proteomes" id="UP000003835"/>
    </source>
</evidence>
<sequence length="87" mass="9364">MQQVDGLKSRYSKGFSFENCHNQFRIAIDIRSAKAITVEVGIQNGTLAITIASAPTFLNTPSIAIPAAIYSLIMFATSAVFAGLARR</sequence>
<dbReference type="AlphaFoldDB" id="B4VU59"/>
<dbReference type="Gene3D" id="1.20.1530.20">
    <property type="match status" value="1"/>
</dbReference>
<dbReference type="Proteomes" id="UP000003835">
    <property type="component" value="Unassembled WGS sequence"/>
</dbReference>
<keyword evidence="3" id="KW-1185">Reference proteome</keyword>
<keyword evidence="1" id="KW-0472">Membrane</keyword>
<keyword evidence="1" id="KW-0812">Transmembrane</keyword>
<accession>B4VU59</accession>
<reference evidence="2 3" key="1">
    <citation type="submission" date="2008-07" db="EMBL/GenBank/DDBJ databases">
        <authorList>
            <person name="Tandeau de Marsac N."/>
            <person name="Ferriera S."/>
            <person name="Johnson J."/>
            <person name="Kravitz S."/>
            <person name="Beeson K."/>
            <person name="Sutton G."/>
            <person name="Rogers Y.-H."/>
            <person name="Friedman R."/>
            <person name="Frazier M."/>
            <person name="Venter J.C."/>
        </authorList>
    </citation>
    <scope>NUCLEOTIDE SEQUENCE [LARGE SCALE GENOMIC DNA]</scope>
    <source>
        <strain evidence="2 3">PCC 7420</strain>
    </source>
</reference>
<dbReference type="STRING" id="118168.MC7420_6088"/>
<feature type="transmembrane region" description="Helical" evidence="1">
    <location>
        <begin position="63"/>
        <end position="85"/>
    </location>
</feature>
<dbReference type="HOGENOM" id="CLU_2477975_0_0_3"/>
<gene>
    <name evidence="2" type="ORF">MC7420_6088</name>
</gene>
<dbReference type="InterPro" id="IPR038770">
    <property type="entry name" value="Na+/solute_symporter_sf"/>
</dbReference>
<evidence type="ECO:0000256" key="1">
    <source>
        <dbReference type="SAM" id="Phobius"/>
    </source>
</evidence>
<dbReference type="EMBL" id="DS989852">
    <property type="protein sequence ID" value="EDX74610.1"/>
    <property type="molecule type" value="Genomic_DNA"/>
</dbReference>
<proteinExistence type="predicted"/>
<organism evidence="2 3">
    <name type="scientific">Coleofasciculus chthonoplastes PCC 7420</name>
    <dbReference type="NCBI Taxonomy" id="118168"/>
    <lineage>
        <taxon>Bacteria</taxon>
        <taxon>Bacillati</taxon>
        <taxon>Cyanobacteriota</taxon>
        <taxon>Cyanophyceae</taxon>
        <taxon>Coleofasciculales</taxon>
        <taxon>Coleofasciculaceae</taxon>
        <taxon>Coleofasciculus</taxon>
    </lineage>
</organism>